<reference evidence="4 5" key="1">
    <citation type="submission" date="2019-07" db="EMBL/GenBank/DDBJ databases">
        <title>Whole genome shotgun sequence of Gluconobacter wancherniae NBRC 103581.</title>
        <authorList>
            <person name="Hosoyama A."/>
            <person name="Uohara A."/>
            <person name="Ohji S."/>
            <person name="Ichikawa N."/>
        </authorList>
    </citation>
    <scope>NUCLEOTIDE SEQUENCE [LARGE SCALE GENOMIC DNA]</scope>
    <source>
        <strain evidence="4 5">NBRC 103581</strain>
    </source>
</reference>
<dbReference type="GO" id="GO:0035999">
    <property type="term" value="P:tetrahydrofolate interconversion"/>
    <property type="evidence" value="ECO:0007669"/>
    <property type="project" value="TreeGrafter"/>
</dbReference>
<comment type="similarity">
    <text evidence="1">Belongs to the 5-formyltetrahydrofolate cyclo-ligase family.</text>
</comment>
<dbReference type="InterPro" id="IPR002698">
    <property type="entry name" value="FTHF_cligase"/>
</dbReference>
<dbReference type="GO" id="GO:0005524">
    <property type="term" value="F:ATP binding"/>
    <property type="evidence" value="ECO:0007669"/>
    <property type="project" value="UniProtKB-KW"/>
</dbReference>
<sequence>MLQAGRYGTFHPQAPEEIPELLLVPFLAFDRRGVRLGYGGGYYDRTLERLRVPAIGFGVAAQERSSLPTGPHDVLLPCIVTERETIHTPVFQKG</sequence>
<protein>
    <recommendedName>
        <fullName evidence="6">5-formyltetrahydrofolate cyclo-ligase</fullName>
    </recommendedName>
</protein>
<evidence type="ECO:0008006" key="6">
    <source>
        <dbReference type="Google" id="ProtNLM"/>
    </source>
</evidence>
<keyword evidence="3" id="KW-0067">ATP-binding</keyword>
<name>A0A511B1N0_9PROT</name>
<dbReference type="AlphaFoldDB" id="A0A511B1N0"/>
<proteinExistence type="inferred from homology"/>
<dbReference type="InterPro" id="IPR037171">
    <property type="entry name" value="NagB/RpiA_transferase-like"/>
</dbReference>
<dbReference type="EMBL" id="BJUZ01000002">
    <property type="protein sequence ID" value="GEK94370.1"/>
    <property type="molecule type" value="Genomic_DNA"/>
</dbReference>
<dbReference type="InterPro" id="IPR024185">
    <property type="entry name" value="FTHF_cligase-like_sf"/>
</dbReference>
<organism evidence="4 5">
    <name type="scientific">Gluconobacter wancherniae NBRC 103581</name>
    <dbReference type="NCBI Taxonomy" id="656744"/>
    <lineage>
        <taxon>Bacteria</taxon>
        <taxon>Pseudomonadati</taxon>
        <taxon>Pseudomonadota</taxon>
        <taxon>Alphaproteobacteria</taxon>
        <taxon>Acetobacterales</taxon>
        <taxon>Acetobacteraceae</taxon>
        <taxon>Gluconobacter</taxon>
    </lineage>
</organism>
<dbReference type="Gene3D" id="3.40.50.10420">
    <property type="entry name" value="NagB/RpiA/CoA transferase-like"/>
    <property type="match status" value="1"/>
</dbReference>
<evidence type="ECO:0000256" key="2">
    <source>
        <dbReference type="ARBA" id="ARBA00022741"/>
    </source>
</evidence>
<evidence type="ECO:0000256" key="1">
    <source>
        <dbReference type="ARBA" id="ARBA00010638"/>
    </source>
</evidence>
<comment type="caution">
    <text evidence="4">The sequence shown here is derived from an EMBL/GenBank/DDBJ whole genome shotgun (WGS) entry which is preliminary data.</text>
</comment>
<accession>A0A511B1N0</accession>
<evidence type="ECO:0000313" key="5">
    <source>
        <dbReference type="Proteomes" id="UP000321230"/>
    </source>
</evidence>
<dbReference type="GO" id="GO:0009396">
    <property type="term" value="P:folic acid-containing compound biosynthetic process"/>
    <property type="evidence" value="ECO:0007669"/>
    <property type="project" value="TreeGrafter"/>
</dbReference>
<dbReference type="SUPFAM" id="SSF100950">
    <property type="entry name" value="NagB/RpiA/CoA transferase-like"/>
    <property type="match status" value="1"/>
</dbReference>
<evidence type="ECO:0000256" key="3">
    <source>
        <dbReference type="ARBA" id="ARBA00022840"/>
    </source>
</evidence>
<dbReference type="GO" id="GO:0030272">
    <property type="term" value="F:5-formyltetrahydrofolate cyclo-ligase activity"/>
    <property type="evidence" value="ECO:0007669"/>
    <property type="project" value="TreeGrafter"/>
</dbReference>
<dbReference type="PANTHER" id="PTHR23407">
    <property type="entry name" value="ATPASE INHIBITOR/5-FORMYLTETRAHYDROFOLATE CYCLO-LIGASE"/>
    <property type="match status" value="1"/>
</dbReference>
<dbReference type="Proteomes" id="UP000321230">
    <property type="component" value="Unassembled WGS sequence"/>
</dbReference>
<keyword evidence="5" id="KW-1185">Reference proteome</keyword>
<evidence type="ECO:0000313" key="4">
    <source>
        <dbReference type="EMBL" id="GEK94370.1"/>
    </source>
</evidence>
<dbReference type="PANTHER" id="PTHR23407:SF1">
    <property type="entry name" value="5-FORMYLTETRAHYDROFOLATE CYCLO-LIGASE"/>
    <property type="match status" value="1"/>
</dbReference>
<gene>
    <name evidence="4" type="ORF">GWA01_21400</name>
</gene>
<dbReference type="Pfam" id="PF01812">
    <property type="entry name" value="5-FTHF_cyc-lig"/>
    <property type="match status" value="1"/>
</dbReference>
<keyword evidence="2" id="KW-0547">Nucleotide-binding</keyword>